<keyword evidence="2" id="KW-0229">DNA integration</keyword>
<dbReference type="InterPro" id="IPR002104">
    <property type="entry name" value="Integrase_catalytic"/>
</dbReference>
<reference evidence="6 7" key="1">
    <citation type="submission" date="2016-10" db="EMBL/GenBank/DDBJ databases">
        <authorList>
            <person name="Varghese N."/>
            <person name="Submissions S."/>
        </authorList>
    </citation>
    <scope>NUCLEOTIDE SEQUENCE [LARGE SCALE GENOMIC DNA]</scope>
    <source>
        <strain evidence="6 7">DSM 24802</strain>
    </source>
</reference>
<dbReference type="Gene3D" id="1.10.150.130">
    <property type="match status" value="1"/>
</dbReference>
<keyword evidence="1" id="KW-0159">Chromosome partition</keyword>
<evidence type="ECO:0000313" key="6">
    <source>
        <dbReference type="EMBL" id="SDX56908.1"/>
    </source>
</evidence>
<dbReference type="PROSITE" id="PS51898">
    <property type="entry name" value="TYR_RECOMBINASE"/>
    <property type="match status" value="1"/>
</dbReference>
<dbReference type="SUPFAM" id="SSF56349">
    <property type="entry name" value="DNA breaking-rejoining enzymes"/>
    <property type="match status" value="1"/>
</dbReference>
<organism evidence="6 7">
    <name type="scientific">Allgaiera indica</name>
    <dbReference type="NCBI Taxonomy" id="765699"/>
    <lineage>
        <taxon>Bacteria</taxon>
        <taxon>Pseudomonadati</taxon>
        <taxon>Pseudomonadota</taxon>
        <taxon>Alphaproteobacteria</taxon>
        <taxon>Rhodobacterales</taxon>
        <taxon>Paracoccaceae</taxon>
        <taxon>Allgaiera</taxon>
    </lineage>
</organism>
<keyword evidence="7" id="KW-1185">Reference proteome</keyword>
<dbReference type="InterPro" id="IPR050090">
    <property type="entry name" value="Tyrosine_recombinase_XerCD"/>
</dbReference>
<dbReference type="Pfam" id="PF00589">
    <property type="entry name" value="Phage_integrase"/>
    <property type="match status" value="1"/>
</dbReference>
<dbReference type="Proteomes" id="UP000199541">
    <property type="component" value="Unassembled WGS sequence"/>
</dbReference>
<dbReference type="InterPro" id="IPR011010">
    <property type="entry name" value="DNA_brk_join_enz"/>
</dbReference>
<dbReference type="InterPro" id="IPR010998">
    <property type="entry name" value="Integrase_recombinase_N"/>
</dbReference>
<feature type="domain" description="Tyr recombinase" evidence="5">
    <location>
        <begin position="207"/>
        <end position="403"/>
    </location>
</feature>
<protein>
    <submittedName>
        <fullName evidence="6">Site-specific recombinase XerD</fullName>
    </submittedName>
</protein>
<evidence type="ECO:0000256" key="4">
    <source>
        <dbReference type="ARBA" id="ARBA00023172"/>
    </source>
</evidence>
<evidence type="ECO:0000259" key="5">
    <source>
        <dbReference type="PROSITE" id="PS51898"/>
    </source>
</evidence>
<keyword evidence="3" id="KW-0238">DNA-binding</keyword>
<proteinExistence type="predicted"/>
<dbReference type="InterPro" id="IPR013762">
    <property type="entry name" value="Integrase-like_cat_sf"/>
</dbReference>
<comment type="caution">
    <text evidence="6">The sequence shown here is derived from an EMBL/GenBank/DDBJ whole genome shotgun (WGS) entry which is preliminary data.</text>
</comment>
<evidence type="ECO:0000256" key="2">
    <source>
        <dbReference type="ARBA" id="ARBA00022908"/>
    </source>
</evidence>
<dbReference type="SUPFAM" id="SSF47823">
    <property type="entry name" value="lambda integrase-like, N-terminal domain"/>
    <property type="match status" value="1"/>
</dbReference>
<gene>
    <name evidence="6" type="ORF">SAMN05444006_12027</name>
</gene>
<evidence type="ECO:0000256" key="1">
    <source>
        <dbReference type="ARBA" id="ARBA00022829"/>
    </source>
</evidence>
<accession>A0A1H3CSL5</accession>
<evidence type="ECO:0000313" key="7">
    <source>
        <dbReference type="Proteomes" id="UP000199541"/>
    </source>
</evidence>
<dbReference type="PANTHER" id="PTHR30349:SF81">
    <property type="entry name" value="TYROSINE RECOMBINASE XERC"/>
    <property type="match status" value="1"/>
</dbReference>
<dbReference type="PANTHER" id="PTHR30349">
    <property type="entry name" value="PHAGE INTEGRASE-RELATED"/>
    <property type="match status" value="1"/>
</dbReference>
<keyword evidence="4" id="KW-0233">DNA recombination</keyword>
<evidence type="ECO:0000256" key="3">
    <source>
        <dbReference type="ARBA" id="ARBA00023125"/>
    </source>
</evidence>
<name>A0A1H3CSL5_9RHOB</name>
<dbReference type="Gene3D" id="1.10.443.10">
    <property type="entry name" value="Intergrase catalytic core"/>
    <property type="match status" value="1"/>
</dbReference>
<sequence>MSRRGVRLYDPPDFSRPLAVKPGTMGDRAFIRHDNIRLSCLLLSTALRPILRAMTLPQAPALSLPPMLSEQDAATLTELYIRGTPQNTRRAYERDLLYIATWKAVRFGGALDWPEREAVALCFILDHAIDLTQAALDDPARQVAEGLIARGLRRSLACPAPATLDRRIASWRTFHRMRNLPSPFEAPLIAEARRKARRAAARQPAPKSAHPITRDVLETMLESCEPSPRGRRDRAMLMLGFASGGRRRSEIAALMRADVGLEGFAAQGLIRLRLAGTKTTPTGKTPTLVLKGRPARALVDWIEAARIEDGPLFRAISKSGRVLARQMSGDAVYQIVKRRLRLAGLAEDYASPHGLRSGFLTQAALDGAPLQAAMRLSLHKSMAQAQRYYDDVEIAENPAGNLLG</sequence>
<dbReference type="EMBL" id="FNOB01000020">
    <property type="protein sequence ID" value="SDX56908.1"/>
    <property type="molecule type" value="Genomic_DNA"/>
</dbReference>